<reference evidence="3 4" key="1">
    <citation type="submission" date="2014-02" db="EMBL/GenBank/DDBJ databases">
        <title>The small core and large imbalanced accessory genome model reveals a collaborative survival strategy of Sorangium cellulosum strains in nature.</title>
        <authorList>
            <person name="Han K."/>
            <person name="Peng R."/>
            <person name="Blom J."/>
            <person name="Li Y.-Z."/>
        </authorList>
    </citation>
    <scope>NUCLEOTIDE SEQUENCE [LARGE SCALE GENOMIC DNA]</scope>
    <source>
        <strain evidence="3 4">So0007-03</strain>
    </source>
</reference>
<name>A0A150U1J9_SORCE</name>
<gene>
    <name evidence="3" type="ORF">BE21_01225</name>
</gene>
<dbReference type="EMBL" id="JEME01000197">
    <property type="protein sequence ID" value="KYG10835.1"/>
    <property type="molecule type" value="Genomic_DNA"/>
</dbReference>
<comment type="caution">
    <text evidence="3">The sequence shown here is derived from an EMBL/GenBank/DDBJ whole genome shotgun (WGS) entry which is preliminary data.</text>
</comment>
<keyword evidence="2" id="KW-0238">DNA-binding</keyword>
<dbReference type="PANTHER" id="PTHR30408">
    <property type="entry name" value="TYPE-1 RESTRICTION ENZYME ECOKI SPECIFICITY PROTEIN"/>
    <property type="match status" value="1"/>
</dbReference>
<proteinExistence type="predicted"/>
<organism evidence="3 4">
    <name type="scientific">Sorangium cellulosum</name>
    <name type="common">Polyangium cellulosum</name>
    <dbReference type="NCBI Taxonomy" id="56"/>
    <lineage>
        <taxon>Bacteria</taxon>
        <taxon>Pseudomonadati</taxon>
        <taxon>Myxococcota</taxon>
        <taxon>Polyangia</taxon>
        <taxon>Polyangiales</taxon>
        <taxon>Polyangiaceae</taxon>
        <taxon>Sorangium</taxon>
    </lineage>
</organism>
<dbReference type="InterPro" id="IPR052021">
    <property type="entry name" value="Type-I_RS_S_subunit"/>
</dbReference>
<accession>A0A150U1J9</accession>
<dbReference type="SUPFAM" id="SSF116734">
    <property type="entry name" value="DNA methylase specificity domain"/>
    <property type="match status" value="1"/>
</dbReference>
<sequence length="264" mass="28969">MNETLEAMARALFKSWFVDFDPVRAKMEGRAPAGMDAETAALFPDSFEDSELGSIPKGWSCCTLPEVIDFQEGPGILAKDFRASGVPLIRLAGLQQGTSLFAGCNYLDPEIVASRWAHFQLRRGDTLLSTSATLGRVAVVNDEAEGAIAYTGIIRMRPRDGRMHENLIRHFLASPSFQRQVESMGVGSVIRHFGPSHLRAMTVVAPPISLQRAAASYLAPLDEMLKHNFSENETLASTRDLLLPRLLSGELRIKDAEKLAEATL</sequence>
<dbReference type="GO" id="GO:0003677">
    <property type="term" value="F:DNA binding"/>
    <property type="evidence" value="ECO:0007669"/>
    <property type="project" value="UniProtKB-KW"/>
</dbReference>
<evidence type="ECO:0000256" key="2">
    <source>
        <dbReference type="ARBA" id="ARBA00023125"/>
    </source>
</evidence>
<evidence type="ECO:0000313" key="4">
    <source>
        <dbReference type="Proteomes" id="UP000075502"/>
    </source>
</evidence>
<dbReference type="InterPro" id="IPR044946">
    <property type="entry name" value="Restrct_endonuc_typeI_TRD_sf"/>
</dbReference>
<keyword evidence="1" id="KW-0680">Restriction system</keyword>
<dbReference type="Gene3D" id="3.90.220.20">
    <property type="entry name" value="DNA methylase specificity domains"/>
    <property type="match status" value="1"/>
</dbReference>
<dbReference type="GO" id="GO:0009307">
    <property type="term" value="P:DNA restriction-modification system"/>
    <property type="evidence" value="ECO:0007669"/>
    <property type="project" value="UniProtKB-KW"/>
</dbReference>
<evidence type="ECO:0000256" key="1">
    <source>
        <dbReference type="ARBA" id="ARBA00022747"/>
    </source>
</evidence>
<protein>
    <submittedName>
        <fullName evidence="3">Uncharacterized protein</fullName>
    </submittedName>
</protein>
<dbReference type="PANTHER" id="PTHR30408:SF13">
    <property type="entry name" value="TYPE I RESTRICTION ENZYME HINDI SPECIFICITY SUBUNIT"/>
    <property type="match status" value="1"/>
</dbReference>
<dbReference type="AlphaFoldDB" id="A0A150U1J9"/>
<dbReference type="Proteomes" id="UP000075502">
    <property type="component" value="Unassembled WGS sequence"/>
</dbReference>
<evidence type="ECO:0000313" key="3">
    <source>
        <dbReference type="EMBL" id="KYG10835.1"/>
    </source>
</evidence>